<gene>
    <name evidence="1" type="ORF">PHMEG_00033350</name>
</gene>
<name>A0A225UTG4_9STRA</name>
<dbReference type="EMBL" id="NBNE01011690">
    <property type="protein sequence ID" value="OWY96390.1"/>
    <property type="molecule type" value="Genomic_DNA"/>
</dbReference>
<comment type="caution">
    <text evidence="1">The sequence shown here is derived from an EMBL/GenBank/DDBJ whole genome shotgun (WGS) entry which is preliminary data.</text>
</comment>
<reference evidence="2" key="1">
    <citation type="submission" date="2017-03" db="EMBL/GenBank/DDBJ databases">
        <title>Phytopthora megakarya and P. palmivora, two closely related causual agents of cacao black pod achieved similar genome size and gene model numbers by different mechanisms.</title>
        <authorList>
            <person name="Ali S."/>
            <person name="Shao J."/>
            <person name="Larry D.J."/>
            <person name="Kronmiller B."/>
            <person name="Shen D."/>
            <person name="Strem M.D."/>
            <person name="Melnick R.L."/>
            <person name="Guiltinan M.J."/>
            <person name="Tyler B.M."/>
            <person name="Meinhardt L.W."/>
            <person name="Bailey B.A."/>
        </authorList>
    </citation>
    <scope>NUCLEOTIDE SEQUENCE [LARGE SCALE GENOMIC DNA]</scope>
    <source>
        <strain evidence="2">zdho120</strain>
    </source>
</reference>
<keyword evidence="1" id="KW-0347">Helicase</keyword>
<organism evidence="1 2">
    <name type="scientific">Phytophthora megakarya</name>
    <dbReference type="NCBI Taxonomy" id="4795"/>
    <lineage>
        <taxon>Eukaryota</taxon>
        <taxon>Sar</taxon>
        <taxon>Stramenopiles</taxon>
        <taxon>Oomycota</taxon>
        <taxon>Peronosporomycetes</taxon>
        <taxon>Peronosporales</taxon>
        <taxon>Peronosporaceae</taxon>
        <taxon>Phytophthora</taxon>
    </lineage>
</organism>
<evidence type="ECO:0000313" key="1">
    <source>
        <dbReference type="EMBL" id="OWY96390.1"/>
    </source>
</evidence>
<accession>A0A225UTG4</accession>
<keyword evidence="1" id="KW-0547">Nucleotide-binding</keyword>
<proteinExistence type="predicted"/>
<dbReference type="GO" id="GO:0004386">
    <property type="term" value="F:helicase activity"/>
    <property type="evidence" value="ECO:0007669"/>
    <property type="project" value="UniProtKB-KW"/>
</dbReference>
<keyword evidence="2" id="KW-1185">Reference proteome</keyword>
<protein>
    <submittedName>
        <fullName evidence="1">Helitron helicase</fullName>
    </submittedName>
</protein>
<evidence type="ECO:0000313" key="2">
    <source>
        <dbReference type="Proteomes" id="UP000198211"/>
    </source>
</evidence>
<sequence>MPYQLRQFIGTMLVSLPDNSLGLWESFKRDLSEDFQRELGMDDRRSERHWKFSKPRAQRISIETVGDHSGNGHHVSGVLIQTSEGRFTVNNDTGEDDICLPRDMCVFPEIHTPSINGSDIAADQAEVEFPNFTLLRDDEGYDPCGDTEPAEGRRLRTKSRTHEEALKFRRGYFNL</sequence>
<dbReference type="Proteomes" id="UP000198211">
    <property type="component" value="Unassembled WGS sequence"/>
</dbReference>
<keyword evidence="1" id="KW-0067">ATP-binding</keyword>
<keyword evidence="1" id="KW-0378">Hydrolase</keyword>
<dbReference type="AlphaFoldDB" id="A0A225UTG4"/>